<dbReference type="InterPro" id="IPR000515">
    <property type="entry name" value="MetI-like"/>
</dbReference>
<dbReference type="Pfam" id="PF02687">
    <property type="entry name" value="FtsX"/>
    <property type="match status" value="2"/>
</dbReference>
<evidence type="ECO:0000256" key="4">
    <source>
        <dbReference type="ARBA" id="ARBA00022989"/>
    </source>
</evidence>
<comment type="subcellular location">
    <subcellularLocation>
        <location evidence="1">Cell membrane</location>
        <topology evidence="1">Multi-pass membrane protein</topology>
    </subcellularLocation>
</comment>
<feature type="transmembrane region" description="Helical" evidence="7">
    <location>
        <begin position="1088"/>
        <end position="1115"/>
    </location>
</feature>
<evidence type="ECO:0000259" key="8">
    <source>
        <dbReference type="PROSITE" id="PS50928"/>
    </source>
</evidence>
<comment type="caution">
    <text evidence="9">The sequence shown here is derived from an EMBL/GenBank/DDBJ whole genome shotgun (WGS) entry which is preliminary data.</text>
</comment>
<evidence type="ECO:0000313" key="10">
    <source>
        <dbReference type="Proteomes" id="UP001430356"/>
    </source>
</evidence>
<feature type="region of interest" description="Disordered" evidence="6">
    <location>
        <begin position="41"/>
        <end position="81"/>
    </location>
</feature>
<sequence>MSAARSSYKPELRQPFFASSHSPTFEQLELDNEGIFDGITGQDDLRKEMTNRPRDSLTTEEERAARKNRALDGSQSTTPLSDEAALVTRPLLQRNRRLAVDLAFDDERPSAWMTTRRVLHNLWLSLKMMRLFLSLAWTDIKARTCSYCLGFFSVLVVVLLCVLMISLLTNMPILFLRLSEATRGEYDLSIGPGGLMSAATGINYTMIREIFPESDSDYGLNAPRYLDMYNARTVVSCPAKKPDRMWYNASGVRCYNIDDCMKECFPNGTAVVRLVAIDTAAEKHMGLGTDYNQPTPNEGEVILSHRASILMGGVSPGDKILLYGNARPNMQQAFVSFGQYDSSETMMPFRVISIVRKDERKFPGADAFAVVSFHTWVKDVAKGLGPGTSAAGVSSVSETDLNGCATAAYFIMNPATRLKVYGSTSYNRIRSNVVAWASGVLSPLGFVQIGRSTPQLSGLYATRLLSVFLGLIMSVILLALAFLSIVLIYTLLTVGIETKTYELGIQRMVGLTKENLIVLVLANAYSFTIPAWIIGIGAGQGAYVGVRLLFVKMLNVELPLAITGASIGWATLAGLGIPIVASFFPIIALVTQQLPDAINTTRSRNSAIVYKIQRGGSSQWSRTLFGLGILFFAFGFLIYYLFPTALIQMNLSLIFYIFFGVLIGLLAGFVILAMNFERVMQTCVSYLLLFWESKAVFSFMQKSLSAHRGRNRKTSLMYALSLAFVIFITVAVQIQLISFEYASRQSLGCEVYVDTNGLDFEDFWVVQDLIEDVKDVYGVTSYTYEYNSPALWTLSSSMLYSLGRFRSSTAYVNSLPPNYFDVADSRYLYVDKVQSDVGRYGLMQALYSPDSMYKGIMSSGAAKSLGVGDANGVILLETVRTANETLGTTVAGRTTTRPVATLDTAPVKTMSKYSASTGALLVSIPGMFRQTNSTRRSVFEGNVASILLRMKDPSKYGVMGDLLVGAISAAGKTASVTTITEATNDMATAGNLLNLFFIVAEIMILVICFFSLMSSMTTNVLDSSKEIGVLLCMGMSHFQVYRVYVWEAFVLVVSAGIMGLLVGLVVAYTMQLQNVLFTQLTLPFPFPYVQLGIVVAMGFVSALASSISPVAYLLGLPSITHILRRTIS</sequence>
<evidence type="ECO:0000313" key="9">
    <source>
        <dbReference type="EMBL" id="KAK7200770.1"/>
    </source>
</evidence>
<proteinExistence type="predicted"/>
<dbReference type="InterPro" id="IPR003838">
    <property type="entry name" value="ABC3_permease_C"/>
</dbReference>
<feature type="transmembrane region" description="Helical" evidence="7">
    <location>
        <begin position="716"/>
        <end position="736"/>
    </location>
</feature>
<feature type="region of interest" description="Disordered" evidence="6">
    <location>
        <begin position="1"/>
        <end position="20"/>
    </location>
</feature>
<evidence type="ECO:0000256" key="7">
    <source>
        <dbReference type="SAM" id="Phobius"/>
    </source>
</evidence>
<feature type="transmembrane region" description="Helical" evidence="7">
    <location>
        <begin position="1043"/>
        <end position="1068"/>
    </location>
</feature>
<feature type="domain" description="ABC transmembrane type-1" evidence="8">
    <location>
        <begin position="1045"/>
        <end position="1128"/>
    </location>
</feature>
<organism evidence="9 10">
    <name type="scientific">Novymonas esmeraldas</name>
    <dbReference type="NCBI Taxonomy" id="1808958"/>
    <lineage>
        <taxon>Eukaryota</taxon>
        <taxon>Discoba</taxon>
        <taxon>Euglenozoa</taxon>
        <taxon>Kinetoplastea</taxon>
        <taxon>Metakinetoplastina</taxon>
        <taxon>Trypanosomatida</taxon>
        <taxon>Trypanosomatidae</taxon>
        <taxon>Novymonas</taxon>
    </lineage>
</organism>
<keyword evidence="5 7" id="KW-0472">Membrane</keyword>
<feature type="transmembrane region" description="Helical" evidence="7">
    <location>
        <begin position="992"/>
        <end position="1013"/>
    </location>
</feature>
<dbReference type="PANTHER" id="PTHR32522:SF3">
    <property type="entry name" value="ABC3 TRANSPORTER PERMEASE PROTEIN DOMAIN-CONTAINING PROTEIN"/>
    <property type="match status" value="1"/>
</dbReference>
<feature type="transmembrane region" description="Helical" evidence="7">
    <location>
        <begin position="654"/>
        <end position="676"/>
    </location>
</feature>
<keyword evidence="10" id="KW-1185">Reference proteome</keyword>
<reference evidence="9 10" key="1">
    <citation type="journal article" date="2021" name="MBio">
        <title>A New Model Trypanosomatid, Novymonas esmeraldas: Genomic Perception of Its 'Candidatus Pandoraea novymonadis' Endosymbiont.</title>
        <authorList>
            <person name="Zakharova A."/>
            <person name="Saura A."/>
            <person name="Butenko A."/>
            <person name="Podesvova L."/>
            <person name="Warmusova S."/>
            <person name="Kostygov A.Y."/>
            <person name="Nenarokova A."/>
            <person name="Lukes J."/>
            <person name="Opperdoes F.R."/>
            <person name="Yurchenko V."/>
        </authorList>
    </citation>
    <scope>NUCLEOTIDE SEQUENCE [LARGE SCALE GENOMIC DNA]</scope>
    <source>
        <strain evidence="9 10">E262AT.01</strain>
    </source>
</reference>
<dbReference type="GO" id="GO:0055085">
    <property type="term" value="P:transmembrane transport"/>
    <property type="evidence" value="ECO:0007669"/>
    <property type="project" value="InterPro"/>
</dbReference>
<dbReference type="EMBL" id="JAECZO010000008">
    <property type="protein sequence ID" value="KAK7200770.1"/>
    <property type="molecule type" value="Genomic_DNA"/>
</dbReference>
<dbReference type="GO" id="GO:0005886">
    <property type="term" value="C:plasma membrane"/>
    <property type="evidence" value="ECO:0007669"/>
    <property type="project" value="UniProtKB-SubCell"/>
</dbReference>
<dbReference type="AlphaFoldDB" id="A0AAW0F2H6"/>
<dbReference type="PANTHER" id="PTHR32522">
    <property type="match status" value="1"/>
</dbReference>
<feature type="transmembrane region" description="Helical" evidence="7">
    <location>
        <begin position="149"/>
        <end position="168"/>
    </location>
</feature>
<feature type="transmembrane region" description="Helical" evidence="7">
    <location>
        <begin position="471"/>
        <end position="496"/>
    </location>
</feature>
<dbReference type="PROSITE" id="PS50928">
    <property type="entry name" value="ABC_TM1"/>
    <property type="match status" value="1"/>
</dbReference>
<evidence type="ECO:0000256" key="3">
    <source>
        <dbReference type="ARBA" id="ARBA00022692"/>
    </source>
</evidence>
<accession>A0AAW0F2H6</accession>
<feature type="transmembrane region" description="Helical" evidence="7">
    <location>
        <begin position="516"/>
        <end position="538"/>
    </location>
</feature>
<keyword evidence="3 7" id="KW-0812">Transmembrane</keyword>
<feature type="transmembrane region" description="Helical" evidence="7">
    <location>
        <begin position="558"/>
        <end position="584"/>
    </location>
</feature>
<evidence type="ECO:0000256" key="6">
    <source>
        <dbReference type="SAM" id="MobiDB-lite"/>
    </source>
</evidence>
<feature type="compositionally biased region" description="Basic and acidic residues" evidence="6">
    <location>
        <begin position="43"/>
        <end position="65"/>
    </location>
</feature>
<gene>
    <name evidence="9" type="ORF">NESM_000135200</name>
</gene>
<evidence type="ECO:0000256" key="1">
    <source>
        <dbReference type="ARBA" id="ARBA00004651"/>
    </source>
</evidence>
<keyword evidence="2" id="KW-1003">Cell membrane</keyword>
<feature type="transmembrane region" description="Helical" evidence="7">
    <location>
        <begin position="624"/>
        <end position="642"/>
    </location>
</feature>
<evidence type="ECO:0000256" key="2">
    <source>
        <dbReference type="ARBA" id="ARBA00022475"/>
    </source>
</evidence>
<evidence type="ECO:0000256" key="5">
    <source>
        <dbReference type="ARBA" id="ARBA00023136"/>
    </source>
</evidence>
<keyword evidence="4 7" id="KW-1133">Transmembrane helix</keyword>
<protein>
    <submittedName>
        <fullName evidence="9">FtsX-like permease family</fullName>
    </submittedName>
</protein>
<name>A0AAW0F2H6_9TRYP</name>
<dbReference type="Proteomes" id="UP001430356">
    <property type="component" value="Unassembled WGS sequence"/>
</dbReference>